<dbReference type="RefSeq" id="WP_245771719.1">
    <property type="nucleotide sequence ID" value="NZ_FNIE01000015.1"/>
</dbReference>
<protein>
    <recommendedName>
        <fullName evidence="5">Small secreted protein</fullName>
    </recommendedName>
</protein>
<reference evidence="3 4" key="1">
    <citation type="submission" date="2016-10" db="EMBL/GenBank/DDBJ databases">
        <authorList>
            <person name="de Groot N.N."/>
        </authorList>
    </citation>
    <scope>NUCLEOTIDE SEQUENCE [LARGE SCALE GENOMIC DNA]</scope>
    <source>
        <strain evidence="3 4">CGMCC 4.2022</strain>
    </source>
</reference>
<evidence type="ECO:0000256" key="2">
    <source>
        <dbReference type="SAM" id="SignalP"/>
    </source>
</evidence>
<gene>
    <name evidence="3" type="ORF">SAMN05216259_11513</name>
</gene>
<evidence type="ECO:0000256" key="1">
    <source>
        <dbReference type="SAM" id="MobiDB-lite"/>
    </source>
</evidence>
<keyword evidence="2" id="KW-0732">Signal</keyword>
<feature type="signal peptide" evidence="2">
    <location>
        <begin position="1"/>
        <end position="25"/>
    </location>
</feature>
<keyword evidence="4" id="KW-1185">Reference proteome</keyword>
<dbReference type="AlphaFoldDB" id="A0A1H0P197"/>
<sequence length="188" mass="19132">MKVNTRVLAALSGGLAVLLAVSACGDDTGKKRDEWAKGVCDQAAVQIKKIDDSNNSLGQVDSGGKPADVQSADAAAFQSAADAFGSLSAIFTKAGPAPGDDGKTFQQNAVTVFHDAATQYAGLKKQIDGLDTRHQAKFADGLKNVSASLQKASAAGQKSRDSLRQGDVGQALAKQPGCRGVVPTASAS</sequence>
<organism evidence="3 4">
    <name type="scientific">Actinacidiphila guanduensis</name>
    <dbReference type="NCBI Taxonomy" id="310781"/>
    <lineage>
        <taxon>Bacteria</taxon>
        <taxon>Bacillati</taxon>
        <taxon>Actinomycetota</taxon>
        <taxon>Actinomycetes</taxon>
        <taxon>Kitasatosporales</taxon>
        <taxon>Streptomycetaceae</taxon>
        <taxon>Actinacidiphila</taxon>
    </lineage>
</organism>
<dbReference type="Proteomes" id="UP000199341">
    <property type="component" value="Unassembled WGS sequence"/>
</dbReference>
<name>A0A1H0P197_9ACTN</name>
<dbReference type="PROSITE" id="PS51257">
    <property type="entry name" value="PROKAR_LIPOPROTEIN"/>
    <property type="match status" value="1"/>
</dbReference>
<accession>A0A1H0P197</accession>
<dbReference type="EMBL" id="FNIE01000015">
    <property type="protein sequence ID" value="SDO98619.1"/>
    <property type="molecule type" value="Genomic_DNA"/>
</dbReference>
<feature type="chain" id="PRO_5011609774" description="Small secreted protein" evidence="2">
    <location>
        <begin position="26"/>
        <end position="188"/>
    </location>
</feature>
<evidence type="ECO:0008006" key="5">
    <source>
        <dbReference type="Google" id="ProtNLM"/>
    </source>
</evidence>
<dbReference type="STRING" id="310781.SAMN05216259_11513"/>
<feature type="region of interest" description="Disordered" evidence="1">
    <location>
        <begin position="152"/>
        <end position="188"/>
    </location>
</feature>
<proteinExistence type="predicted"/>
<evidence type="ECO:0000313" key="3">
    <source>
        <dbReference type="EMBL" id="SDO98619.1"/>
    </source>
</evidence>
<evidence type="ECO:0000313" key="4">
    <source>
        <dbReference type="Proteomes" id="UP000199341"/>
    </source>
</evidence>